<sequence>MFATLNPSVKRGCISLIALPITPKCVSALLNSPFSVKALTTLMAVSAVMDPGMVNLFTN</sequence>
<organism evidence="1">
    <name type="scientific">White spot syndrome virus</name>
    <dbReference type="NCBI Taxonomy" id="342409"/>
    <lineage>
        <taxon>Viruses</taxon>
        <taxon>Viruses incertae sedis</taxon>
        <taxon>Naldaviricetes</taxon>
        <taxon>Nimaviridae</taxon>
        <taxon>Whispovirus</taxon>
    </lineage>
</organism>
<dbReference type="Proteomes" id="UP000267516">
    <property type="component" value="Segment"/>
</dbReference>
<dbReference type="EMBL" id="MF768985">
    <property type="protein sequence ID" value="ATU84241.1"/>
    <property type="molecule type" value="Genomic_DNA"/>
</dbReference>
<evidence type="ECO:0000313" key="1">
    <source>
        <dbReference type="EMBL" id="ATU84241.1"/>
    </source>
</evidence>
<accession>A0A2D3I748</accession>
<reference evidence="1" key="1">
    <citation type="journal article" date="2018" name="Aquaculture">
        <title>Complete genome sequence of a white spot syndrome virus associated with a disease incursion in Australia.</title>
        <authorList>
            <person name="Oakey J."/>
            <person name="Smith C.S."/>
        </authorList>
    </citation>
    <scope>NUCLEOTIDE SEQUENCE [LARGE SCALE GENOMIC DNA]</scope>
    <source>
        <strain evidence="1">WSSV-AU</strain>
    </source>
</reference>
<name>A0A2D3I748_9VIRU</name>
<proteinExistence type="predicted"/>
<protein>
    <submittedName>
        <fullName evidence="1">ORF957</fullName>
    </submittedName>
</protein>